<dbReference type="Gene3D" id="3.30.40.10">
    <property type="entry name" value="Zinc/RING finger domain, C3HC4 (zinc finger)"/>
    <property type="match status" value="1"/>
</dbReference>
<dbReference type="InterPro" id="IPR013083">
    <property type="entry name" value="Znf_RING/FYVE/PHD"/>
</dbReference>
<evidence type="ECO:0000313" key="7">
    <source>
        <dbReference type="EMBL" id="KAF9591659.1"/>
    </source>
</evidence>
<protein>
    <recommendedName>
        <fullName evidence="6">RING-type domain-containing protein</fullName>
    </recommendedName>
</protein>
<comment type="caution">
    <text evidence="7">The sequence shown here is derived from an EMBL/GenBank/DDBJ whole genome shotgun (WGS) entry which is preliminary data.</text>
</comment>
<feature type="region of interest" description="Disordered" evidence="5">
    <location>
        <begin position="179"/>
        <end position="232"/>
    </location>
</feature>
<evidence type="ECO:0000313" key="8">
    <source>
        <dbReference type="Proteomes" id="UP000631114"/>
    </source>
</evidence>
<gene>
    <name evidence="7" type="ORF">IFM89_005240</name>
</gene>
<dbReference type="Pfam" id="PF13639">
    <property type="entry name" value="zf-RING_2"/>
    <property type="match status" value="1"/>
</dbReference>
<dbReference type="PANTHER" id="PTHR47361:SF4">
    <property type="entry name" value="RING_U-BOX SUPERFAMILY PROTEIN"/>
    <property type="match status" value="1"/>
</dbReference>
<evidence type="ECO:0000256" key="1">
    <source>
        <dbReference type="ARBA" id="ARBA00022723"/>
    </source>
</evidence>
<dbReference type="GO" id="GO:0008270">
    <property type="term" value="F:zinc ion binding"/>
    <property type="evidence" value="ECO:0007669"/>
    <property type="project" value="UniProtKB-KW"/>
</dbReference>
<proteinExistence type="predicted"/>
<dbReference type="PROSITE" id="PS00518">
    <property type="entry name" value="ZF_RING_1"/>
    <property type="match status" value="1"/>
</dbReference>
<sequence>METAFSNICIQEEEQVCEGGGVKKKGICGNGQGEGGVCAICLEIISLEEMALVKGCEHAYCVTCILRWATYHEKPSCPQCKNPFQFLNIHRSLDGRIHDYMFEESVCLLLRATWFTPLTVEAHEEANEEFEDVYPYYEDDIDDLDEVFYNRSSSVRIGNRRWGDNGYVRGGRIEARPINRIQDPDAGPSRGPKKEAVKDATGRRAKRALKREAADKAAAAKHQSHLQRLGRN</sequence>
<accession>A0A835H285</accession>
<dbReference type="Proteomes" id="UP000631114">
    <property type="component" value="Unassembled WGS sequence"/>
</dbReference>
<name>A0A835H285_9MAGN</name>
<evidence type="ECO:0000256" key="4">
    <source>
        <dbReference type="PROSITE-ProRule" id="PRU00175"/>
    </source>
</evidence>
<keyword evidence="1" id="KW-0479">Metal-binding</keyword>
<keyword evidence="2 4" id="KW-0863">Zinc-finger</keyword>
<dbReference type="EMBL" id="JADFTS010000008">
    <property type="protein sequence ID" value="KAF9591659.1"/>
    <property type="molecule type" value="Genomic_DNA"/>
</dbReference>
<organism evidence="7 8">
    <name type="scientific">Coptis chinensis</name>
    <dbReference type="NCBI Taxonomy" id="261450"/>
    <lineage>
        <taxon>Eukaryota</taxon>
        <taxon>Viridiplantae</taxon>
        <taxon>Streptophyta</taxon>
        <taxon>Embryophyta</taxon>
        <taxon>Tracheophyta</taxon>
        <taxon>Spermatophyta</taxon>
        <taxon>Magnoliopsida</taxon>
        <taxon>Ranunculales</taxon>
        <taxon>Ranunculaceae</taxon>
        <taxon>Coptidoideae</taxon>
        <taxon>Coptis</taxon>
    </lineage>
</organism>
<dbReference type="PROSITE" id="PS50089">
    <property type="entry name" value="ZF_RING_2"/>
    <property type="match status" value="1"/>
</dbReference>
<dbReference type="InterPro" id="IPR001841">
    <property type="entry name" value="Znf_RING"/>
</dbReference>
<dbReference type="SMART" id="SM00184">
    <property type="entry name" value="RING"/>
    <property type="match status" value="1"/>
</dbReference>
<evidence type="ECO:0000256" key="2">
    <source>
        <dbReference type="ARBA" id="ARBA00022771"/>
    </source>
</evidence>
<keyword evidence="8" id="KW-1185">Reference proteome</keyword>
<evidence type="ECO:0000259" key="6">
    <source>
        <dbReference type="PROSITE" id="PS50089"/>
    </source>
</evidence>
<feature type="compositionally biased region" description="Basic residues" evidence="5">
    <location>
        <begin position="222"/>
        <end position="232"/>
    </location>
</feature>
<feature type="domain" description="RING-type" evidence="6">
    <location>
        <begin position="38"/>
        <end position="81"/>
    </location>
</feature>
<dbReference type="PANTHER" id="PTHR47361">
    <property type="entry name" value="RING/U-BOX SUPERFAMILY PROTEIN"/>
    <property type="match status" value="1"/>
</dbReference>
<dbReference type="InterPro" id="IPR017907">
    <property type="entry name" value="Znf_RING_CS"/>
</dbReference>
<keyword evidence="3" id="KW-0862">Zinc</keyword>
<feature type="compositionally biased region" description="Basic and acidic residues" evidence="5">
    <location>
        <begin position="192"/>
        <end position="202"/>
    </location>
</feature>
<evidence type="ECO:0000256" key="3">
    <source>
        <dbReference type="ARBA" id="ARBA00022833"/>
    </source>
</evidence>
<evidence type="ECO:0000256" key="5">
    <source>
        <dbReference type="SAM" id="MobiDB-lite"/>
    </source>
</evidence>
<dbReference type="SUPFAM" id="SSF57850">
    <property type="entry name" value="RING/U-box"/>
    <property type="match status" value="1"/>
</dbReference>
<reference evidence="7 8" key="1">
    <citation type="submission" date="2020-10" db="EMBL/GenBank/DDBJ databases">
        <title>The Coptis chinensis genome and diversification of protoberbering-type alkaloids.</title>
        <authorList>
            <person name="Wang B."/>
            <person name="Shu S."/>
            <person name="Song C."/>
            <person name="Liu Y."/>
        </authorList>
    </citation>
    <scope>NUCLEOTIDE SEQUENCE [LARGE SCALE GENOMIC DNA]</scope>
    <source>
        <strain evidence="7">HL-2020</strain>
        <tissue evidence="7">Leaf</tissue>
    </source>
</reference>
<dbReference type="OrthoDB" id="1935339at2759"/>
<dbReference type="AlphaFoldDB" id="A0A835H285"/>